<dbReference type="InterPro" id="IPR025736">
    <property type="entry name" value="PucR_C-HTH_dom"/>
</dbReference>
<organism evidence="2 3">
    <name type="scientific">Salinibacterium xinjiangense</name>
    <dbReference type="NCBI Taxonomy" id="386302"/>
    <lineage>
        <taxon>Bacteria</taxon>
        <taxon>Bacillati</taxon>
        <taxon>Actinomycetota</taxon>
        <taxon>Actinomycetes</taxon>
        <taxon>Micrococcales</taxon>
        <taxon>Microbacteriaceae</taxon>
        <taxon>Salinibacterium</taxon>
    </lineage>
</organism>
<dbReference type="Gene3D" id="1.10.10.2840">
    <property type="entry name" value="PucR C-terminal helix-turn-helix domain"/>
    <property type="match status" value="1"/>
</dbReference>
<proteinExistence type="predicted"/>
<feature type="domain" description="PucR C-terminal helix-turn-helix" evidence="1">
    <location>
        <begin position="263"/>
        <end position="317"/>
    </location>
</feature>
<reference evidence="2 3" key="1">
    <citation type="submission" date="2017-09" db="EMBL/GenBank/DDBJ databases">
        <authorList>
            <person name="Ehlers B."/>
            <person name="Leendertz F.H."/>
        </authorList>
    </citation>
    <scope>NUCLEOTIDE SEQUENCE [LARGE SCALE GENOMIC DNA]</scope>
    <source>
        <strain evidence="2 3">CGMCC 1.05381</strain>
    </source>
</reference>
<gene>
    <name evidence="2" type="ORF">SAMN06296378_0381</name>
</gene>
<sequence>MVRSSARLIGAPAGFTDESSLLSAAFDDHGHRIPSQRPPGALSKAVANDQGTFGTVWINQAPDNLSLSELVIERMALSAAIILGRTADRPMAVETNELAKILAPESSREQRTIAARTLGFRADWAINVLVIDSAARLVDADQSVQDWAKKNNLRSTHLQIDEKFLVALVHDVGSAVTLPHPSWEMLSAFGSRTGITEAHDSLATAIQAIHLASRELGPTHVDYESLGPLSHLVEIDPRSAGSSQMVKQLVFLSQSDSGRAEIRALDAFCRHRSLRTAAAELNLHHSSLAHRLKNAQRKLSVDLSNSEGLFQLSLSLELYRIAAWS</sequence>
<name>A0A2C8YJV3_9MICO</name>
<dbReference type="Proteomes" id="UP000219440">
    <property type="component" value="Unassembled WGS sequence"/>
</dbReference>
<accession>A0A2C8YJV3</accession>
<protein>
    <submittedName>
        <fullName evidence="2">PucR C-terminal helix-turn-helix domain-containing protein</fullName>
    </submittedName>
</protein>
<evidence type="ECO:0000313" key="2">
    <source>
        <dbReference type="EMBL" id="SOE50686.1"/>
    </source>
</evidence>
<dbReference type="AlphaFoldDB" id="A0A2C8YJV3"/>
<dbReference type="Pfam" id="PF13556">
    <property type="entry name" value="HTH_30"/>
    <property type="match status" value="1"/>
</dbReference>
<dbReference type="EMBL" id="OCST01000001">
    <property type="protein sequence ID" value="SOE50686.1"/>
    <property type="molecule type" value="Genomic_DNA"/>
</dbReference>
<evidence type="ECO:0000313" key="3">
    <source>
        <dbReference type="Proteomes" id="UP000219440"/>
    </source>
</evidence>
<keyword evidence="3" id="KW-1185">Reference proteome</keyword>
<dbReference type="InterPro" id="IPR042070">
    <property type="entry name" value="PucR_C-HTH_sf"/>
</dbReference>
<evidence type="ECO:0000259" key="1">
    <source>
        <dbReference type="Pfam" id="PF13556"/>
    </source>
</evidence>